<dbReference type="GO" id="GO:0003677">
    <property type="term" value="F:DNA binding"/>
    <property type="evidence" value="ECO:0007669"/>
    <property type="project" value="InterPro"/>
</dbReference>
<comment type="caution">
    <text evidence="2">The sequence shown here is derived from an EMBL/GenBank/DDBJ whole genome shotgun (WGS) entry which is preliminary data.</text>
</comment>
<dbReference type="EMBL" id="LSEF01000110">
    <property type="protein sequence ID" value="OAF07597.1"/>
    <property type="molecule type" value="Genomic_DNA"/>
</dbReference>
<dbReference type="CDD" id="cd00093">
    <property type="entry name" value="HTH_XRE"/>
    <property type="match status" value="1"/>
</dbReference>
<dbReference type="SMART" id="SM00530">
    <property type="entry name" value="HTH_XRE"/>
    <property type="match status" value="1"/>
</dbReference>
<dbReference type="Gene3D" id="1.10.260.40">
    <property type="entry name" value="lambda repressor-like DNA-binding domains"/>
    <property type="match status" value="1"/>
</dbReference>
<dbReference type="InterPro" id="IPR010982">
    <property type="entry name" value="Lambda_DNA-bd_dom_sf"/>
</dbReference>
<reference evidence="2 3" key="1">
    <citation type="submission" date="2016-02" db="EMBL/GenBank/DDBJ databases">
        <title>Draft genome sequence of the strain BR 10247T Bradyrhizobium neotropicale isolated from nodules of Centrolobium paraense.</title>
        <authorList>
            <person name="Simoes-Araujo J.L."/>
            <person name="Barauna A.C."/>
            <person name="Silva K."/>
            <person name="Zilli J.E."/>
        </authorList>
    </citation>
    <scope>NUCLEOTIDE SEQUENCE [LARGE SCALE GENOMIC DNA]</scope>
    <source>
        <strain evidence="2 3">BR 10247</strain>
    </source>
</reference>
<feature type="domain" description="HTH cro/C1-type" evidence="1">
    <location>
        <begin position="13"/>
        <end position="69"/>
    </location>
</feature>
<dbReference type="InterPro" id="IPR001387">
    <property type="entry name" value="Cro/C1-type_HTH"/>
</dbReference>
<proteinExistence type="predicted"/>
<keyword evidence="3" id="KW-1185">Reference proteome</keyword>
<evidence type="ECO:0000313" key="2">
    <source>
        <dbReference type="EMBL" id="OAF07597.1"/>
    </source>
</evidence>
<dbReference type="SUPFAM" id="SSF47413">
    <property type="entry name" value="lambda repressor-like DNA-binding domains"/>
    <property type="match status" value="1"/>
</dbReference>
<sequence>MLIRTPADLGAVIRDRRKRLKLDQSTLAKQIGVSRQWVIDIEHGHPRAELALVLRALDALGIPLDADDQQMTSRRSARSAIDINAIVAKAKKSRT</sequence>
<protein>
    <submittedName>
        <fullName evidence="2">Transcriptional regulator</fullName>
    </submittedName>
</protein>
<evidence type="ECO:0000259" key="1">
    <source>
        <dbReference type="PROSITE" id="PS50943"/>
    </source>
</evidence>
<accession>A0A176YN11</accession>
<dbReference type="PROSITE" id="PS50943">
    <property type="entry name" value="HTH_CROC1"/>
    <property type="match status" value="1"/>
</dbReference>
<gene>
    <name evidence="2" type="ORF">AXW67_29690</name>
</gene>
<evidence type="ECO:0000313" key="3">
    <source>
        <dbReference type="Proteomes" id="UP000077173"/>
    </source>
</evidence>
<dbReference type="NCBIfam" id="TIGR03070">
    <property type="entry name" value="couple_hipB"/>
    <property type="match status" value="1"/>
</dbReference>
<dbReference type="Pfam" id="PF13560">
    <property type="entry name" value="HTH_31"/>
    <property type="match status" value="1"/>
</dbReference>
<dbReference type="Proteomes" id="UP000077173">
    <property type="component" value="Unassembled WGS sequence"/>
</dbReference>
<dbReference type="RefSeq" id="WP_063681762.1">
    <property type="nucleotide sequence ID" value="NZ_LSEF01000110.1"/>
</dbReference>
<name>A0A176YN11_9BRAD</name>
<dbReference type="AlphaFoldDB" id="A0A176YN11"/>
<dbReference type="InterPro" id="IPR017507">
    <property type="entry name" value="Tscrpt_reg_HipB-like"/>
</dbReference>
<organism evidence="2 3">
    <name type="scientific">Bradyrhizobium neotropicale</name>
    <dbReference type="NCBI Taxonomy" id="1497615"/>
    <lineage>
        <taxon>Bacteria</taxon>
        <taxon>Pseudomonadati</taxon>
        <taxon>Pseudomonadota</taxon>
        <taxon>Alphaproteobacteria</taxon>
        <taxon>Hyphomicrobiales</taxon>
        <taxon>Nitrobacteraceae</taxon>
        <taxon>Bradyrhizobium</taxon>
    </lineage>
</organism>